<name>W8CZG3_9CAUD</name>
<proteinExistence type="predicted"/>
<dbReference type="Gene3D" id="2.60.120.200">
    <property type="match status" value="1"/>
</dbReference>
<sequence length="364" mass="39864">MKISLREFYQQFKVLVNTGIYDLLDRPNWSKGDALFSKVEDGTPSVVSGPLVNFYPIVNTDAQLNDQKSASFGTVFNQWERISLNGTNKMTDPTEAAAWNYDSANDAIVCTVNSVYTTGFLSPDKYDSYIFEVELSSADGDDDAIGLCLAYLEENGVPMSLMVYRTFSTVVPHDASYRIDPVYVVMNPASPTGTMKYIGGVTGTLHHADGSVIPAEGITTNGGKGSWGTAGPVRLKVERTATQIKIWASDVGSPTVYSEANSLVIPLTSADLKRFQQPAKIGYIAFSQPQATFKVFQSPGSNKPIIDARDNSTWKYENRAWVKYAAGNPKAVMEMPQGRLFSSTVDKQLYFTKEDGVLSNITPP</sequence>
<evidence type="ECO:0000313" key="1">
    <source>
        <dbReference type="EMBL" id="AGX01912.1"/>
    </source>
</evidence>
<dbReference type="EMBL" id="KF623294">
    <property type="protein sequence ID" value="AGX01912.1"/>
    <property type="molecule type" value="Genomic_DNA"/>
</dbReference>
<accession>W8CZG3</accession>
<reference evidence="1 2" key="1">
    <citation type="journal article" date="2014" name="FEMS Microbiol. Lett.">
        <title>The genome of the Erwinia amylovora phage PhiEaH1 reveals greater diversity and broadens the applicability of phages for the treatment of fire blight.</title>
        <authorList>
            <person name="Meczker K."/>
            <person name="Domotor D."/>
            <person name="Vass J."/>
            <person name="Rakhely G."/>
            <person name="Schneider G."/>
            <person name="Kovacs T."/>
        </authorList>
    </citation>
    <scope>NUCLEOTIDE SEQUENCE [LARGE SCALE GENOMIC DNA]</scope>
</reference>
<keyword evidence="2" id="KW-1185">Reference proteome</keyword>
<organism evidence="1 2">
    <name type="scientific">Erwinia phage PhiEaH1</name>
    <dbReference type="NCBI Taxonomy" id="1401669"/>
    <lineage>
        <taxon>Viruses</taxon>
        <taxon>Duplodnaviria</taxon>
        <taxon>Heunggongvirae</taxon>
        <taxon>Uroviricota</taxon>
        <taxon>Caudoviricetes</taxon>
        <taxon>Chimalliviridae</taxon>
        <taxon>Iapetusvirus</taxon>
        <taxon>Iapetusvirus EaH1</taxon>
    </lineage>
</organism>
<dbReference type="RefSeq" id="YP_009010243.1">
    <property type="nucleotide sequence ID" value="NC_023610.1"/>
</dbReference>
<protein>
    <submittedName>
        <fullName evidence="1">Virion structural protein</fullName>
    </submittedName>
</protein>
<dbReference type="GeneID" id="18500899"/>
<evidence type="ECO:0000313" key="2">
    <source>
        <dbReference type="Proteomes" id="UP000204235"/>
    </source>
</evidence>
<dbReference type="KEGG" id="vg:18500899"/>
<dbReference type="Proteomes" id="UP000204235">
    <property type="component" value="Segment"/>
</dbReference>